<dbReference type="SUPFAM" id="SSF57850">
    <property type="entry name" value="RING/U-box"/>
    <property type="match status" value="1"/>
</dbReference>
<evidence type="ECO:0000259" key="10">
    <source>
        <dbReference type="PROSITE" id="PS50089"/>
    </source>
</evidence>
<dbReference type="InterPro" id="IPR001841">
    <property type="entry name" value="Znf_RING"/>
</dbReference>
<dbReference type="InterPro" id="IPR013083">
    <property type="entry name" value="Znf_RING/FYVE/PHD"/>
</dbReference>
<organism evidence="11">
    <name type="scientific">Wollemia nobilis</name>
    <dbReference type="NCBI Taxonomy" id="56998"/>
    <lineage>
        <taxon>Eukaryota</taxon>
        <taxon>Viridiplantae</taxon>
        <taxon>Streptophyta</taxon>
        <taxon>Embryophyta</taxon>
        <taxon>Tracheophyta</taxon>
        <taxon>Spermatophyta</taxon>
        <taxon>Pinopsida</taxon>
        <taxon>Pinidae</taxon>
        <taxon>Conifers II</taxon>
        <taxon>Araucariales</taxon>
        <taxon>Araucariaceae</taxon>
        <taxon>Wollemia</taxon>
    </lineage>
</organism>
<keyword evidence="5 8" id="KW-0863">Zinc-finger</keyword>
<evidence type="ECO:0000256" key="4">
    <source>
        <dbReference type="ARBA" id="ARBA00022723"/>
    </source>
</evidence>
<dbReference type="PANTHER" id="PTHR22937">
    <property type="entry name" value="E3 UBIQUITIN-PROTEIN LIGASE RNF165"/>
    <property type="match status" value="1"/>
</dbReference>
<evidence type="ECO:0000313" key="11">
    <source>
        <dbReference type="EMBL" id="JAG88649.1"/>
    </source>
</evidence>
<dbReference type="AlphaFoldDB" id="A0A0C9RXB6"/>
<dbReference type="GO" id="GO:0061630">
    <property type="term" value="F:ubiquitin protein ligase activity"/>
    <property type="evidence" value="ECO:0007669"/>
    <property type="project" value="UniProtKB-EC"/>
</dbReference>
<feature type="domain" description="RING-type" evidence="10">
    <location>
        <begin position="480"/>
        <end position="521"/>
    </location>
</feature>
<feature type="region of interest" description="Disordered" evidence="9">
    <location>
        <begin position="222"/>
        <end position="274"/>
    </location>
</feature>
<keyword evidence="4" id="KW-0479">Metal-binding</keyword>
<dbReference type="PROSITE" id="PS50089">
    <property type="entry name" value="ZF_RING_2"/>
    <property type="match status" value="1"/>
</dbReference>
<reference evidence="11" key="1">
    <citation type="submission" date="2015-02" db="EMBL/GenBank/DDBJ databases">
        <title>A transcriptome of Wollemia nobilis - a relic of Gondwana.</title>
        <authorList>
            <person name="Chia J.Y."/>
            <person name="Leong Y.S."/>
            <person name="Abdul Karim S."/>
            <person name="Wan Azmi N."/>
            <person name="Hercus R."/>
            <person name="Croft L."/>
        </authorList>
    </citation>
    <scope>NUCLEOTIDE SEQUENCE</scope>
    <source>
        <strain evidence="11">MaeBrown</strain>
        <tissue evidence="11">Leaf</tissue>
    </source>
</reference>
<evidence type="ECO:0000256" key="3">
    <source>
        <dbReference type="ARBA" id="ARBA00022679"/>
    </source>
</evidence>
<evidence type="ECO:0000256" key="9">
    <source>
        <dbReference type="SAM" id="MobiDB-lite"/>
    </source>
</evidence>
<dbReference type="Gene3D" id="3.30.40.10">
    <property type="entry name" value="Zinc/RING finger domain, C3HC4 (zinc finger)"/>
    <property type="match status" value="1"/>
</dbReference>
<comment type="catalytic activity">
    <reaction evidence="1">
        <text>S-ubiquitinyl-[E2 ubiquitin-conjugating enzyme]-L-cysteine + [acceptor protein]-L-lysine = [E2 ubiquitin-conjugating enzyme]-L-cysteine + N(6)-ubiquitinyl-[acceptor protein]-L-lysine.</text>
        <dbReference type="EC" id="2.3.2.27"/>
    </reaction>
</comment>
<keyword evidence="7" id="KW-0862">Zinc</keyword>
<dbReference type="GO" id="GO:0008270">
    <property type="term" value="F:zinc ion binding"/>
    <property type="evidence" value="ECO:0007669"/>
    <property type="project" value="UniProtKB-KW"/>
</dbReference>
<evidence type="ECO:0000256" key="1">
    <source>
        <dbReference type="ARBA" id="ARBA00000900"/>
    </source>
</evidence>
<dbReference type="EMBL" id="GCHU01006410">
    <property type="protein sequence ID" value="JAG88649.1"/>
    <property type="molecule type" value="Transcribed_RNA"/>
</dbReference>
<dbReference type="Pfam" id="PF13639">
    <property type="entry name" value="zf-RING_2"/>
    <property type="match status" value="1"/>
</dbReference>
<evidence type="ECO:0000256" key="6">
    <source>
        <dbReference type="ARBA" id="ARBA00022786"/>
    </source>
</evidence>
<dbReference type="SMART" id="SM00184">
    <property type="entry name" value="RING"/>
    <property type="match status" value="1"/>
</dbReference>
<proteinExistence type="predicted"/>
<accession>A0A0C9RXB6</accession>
<evidence type="ECO:0000256" key="5">
    <source>
        <dbReference type="ARBA" id="ARBA00022771"/>
    </source>
</evidence>
<keyword evidence="3" id="KW-0808">Transferase</keyword>
<evidence type="ECO:0000256" key="7">
    <source>
        <dbReference type="ARBA" id="ARBA00022833"/>
    </source>
</evidence>
<evidence type="ECO:0000256" key="8">
    <source>
        <dbReference type="PROSITE-ProRule" id="PRU00175"/>
    </source>
</evidence>
<dbReference type="PANTHER" id="PTHR22937:SF122">
    <property type="entry name" value="RING-TYPE E3 UBIQUITIN TRANSFERASE"/>
    <property type="match status" value="1"/>
</dbReference>
<protein>
    <recommendedName>
        <fullName evidence="2">RING-type E3 ubiquitin transferase</fullName>
        <ecNumber evidence="2">2.3.2.27</ecNumber>
    </recommendedName>
</protein>
<dbReference type="InterPro" id="IPR045191">
    <property type="entry name" value="MBR1/2-like"/>
</dbReference>
<sequence length="526" mass="57628">MAWEDSSSCSSPPADVSFTYKYQRSSGTEFTRSGDLNQYHIPGKYWEEAEAREAMLEEGDGSISSRLEAVRLATLRSGKKKSEDACPTFREIPLRARADSQEEMQGSRKFGRKQINEATFGSKKTWATRPRAKEMSGVKTGFATCRQGGMPSEKGTSSVGCKPAGISGLIFSSGCSAPPKSNNGQKRFSLGNLGCTSAPDVYLPTSTSATKVVRASADWDVKKGRQKSSKVSRGSGIGATFASHAGKSSQRRAQVMPHPVPAPQPSRRQTTPVVDPDIWCSRGLSLTTDVTSLDCVVPTGNGHVCARRYRVPNPSESATVTGGIQLERTSRERYCPVRRGEEPAIIPEGQFDPGSDSGRRTIADVASVARSRPVQGSRRSSGGLAEILSALERSERHDELSYEQLLMLEATLLLGGLDMYDQHREWRLDVDNMSYEDLLELGDRIGYVSTGLNEETIIKCLNKKKCISESSYLTENERKCSICQEEYEISDELGKLQCGHAYHVGCIKQWLLQKNVCPVCKVSAFS</sequence>
<name>A0A0C9RXB6_9CONI</name>
<evidence type="ECO:0000256" key="2">
    <source>
        <dbReference type="ARBA" id="ARBA00012483"/>
    </source>
</evidence>
<keyword evidence="6" id="KW-0833">Ubl conjugation pathway</keyword>
<dbReference type="EC" id="2.3.2.27" evidence="2"/>